<dbReference type="VEuPathDB" id="TriTrypDB:BSAL_62885"/>
<keyword evidence="3" id="KW-1185">Reference proteome</keyword>
<dbReference type="Proteomes" id="UP000051952">
    <property type="component" value="Unassembled WGS sequence"/>
</dbReference>
<dbReference type="EMBL" id="CYKH01000335">
    <property type="protein sequence ID" value="CUF48533.1"/>
    <property type="molecule type" value="Genomic_DNA"/>
</dbReference>
<accession>A0A0S4IS50</accession>
<gene>
    <name evidence="2" type="ORF">BSAL_62885</name>
</gene>
<name>A0A0S4IS50_BODSA</name>
<dbReference type="AlphaFoldDB" id="A0A0S4IS50"/>
<proteinExistence type="predicted"/>
<feature type="region of interest" description="Disordered" evidence="1">
    <location>
        <begin position="318"/>
        <end position="346"/>
    </location>
</feature>
<reference evidence="3" key="1">
    <citation type="submission" date="2015-09" db="EMBL/GenBank/DDBJ databases">
        <authorList>
            <consortium name="Pathogen Informatics"/>
        </authorList>
    </citation>
    <scope>NUCLEOTIDE SEQUENCE [LARGE SCALE GENOMIC DNA]</scope>
    <source>
        <strain evidence="3">Lake Konstanz</strain>
    </source>
</reference>
<dbReference type="SUPFAM" id="SSF48452">
    <property type="entry name" value="TPR-like"/>
    <property type="match status" value="1"/>
</dbReference>
<dbReference type="InterPro" id="IPR011990">
    <property type="entry name" value="TPR-like_helical_dom_sf"/>
</dbReference>
<sequence>MCIRFSTTPNKTTENSVGALKTMRRSIIHCALLFVDSFNNTKRRFDREDHNTHNQNTHNKMDEKPDAIEARAVMAESNGEYAKALAIRERLLLALQKLHGDPCDASDDQKIKICELICLLATQEQQSNMNSLVQGSMERHRKEASSIREYGEPSLLSNHPNRLAQLERNSLQSVHQTSSFLQSRAAMKSDGVVTKRLSLQGLLAFGERLISKENTLPTSQRKPALRQAKANLLMLLVTVLYRQNRPRAALPLAQAAQLELLELAAPPERASLDVATGYLTLSSVLSASNKHKEALKCAFRALEASLVLEERFANNDSTLSRASHPMTESVSAKSPSSAGTSGRISAQGASLRGGYPDLVPDGATENAADDLAASRVEPGSYLGSLLAACYHNIGTEQEHLSLLELALRTYGLGFRMAKKTHGDAHPLVERMYSNYCSVFQSVNYKHFYPDGHRPGETSTALENADRAVRQLNFSFLSSHRHELACQKETRQQNAILSSIEDPVLDTSPSHSQHILVGKIRSSSANVSSSVSHLRSTNGGGAGGATGGGAGLYNNNNHTSSLKVSSSGGHSRGNSISSVSSIHQQHRHL</sequence>
<organism evidence="2 3">
    <name type="scientific">Bodo saltans</name>
    <name type="common">Flagellated protozoan</name>
    <dbReference type="NCBI Taxonomy" id="75058"/>
    <lineage>
        <taxon>Eukaryota</taxon>
        <taxon>Discoba</taxon>
        <taxon>Euglenozoa</taxon>
        <taxon>Kinetoplastea</taxon>
        <taxon>Metakinetoplastina</taxon>
        <taxon>Eubodonida</taxon>
        <taxon>Bodonidae</taxon>
        <taxon>Bodo</taxon>
    </lineage>
</organism>
<evidence type="ECO:0000313" key="2">
    <source>
        <dbReference type="EMBL" id="CUF48533.1"/>
    </source>
</evidence>
<evidence type="ECO:0000256" key="1">
    <source>
        <dbReference type="SAM" id="MobiDB-lite"/>
    </source>
</evidence>
<protein>
    <submittedName>
        <fullName evidence="2">Uncharacterized protein</fullName>
    </submittedName>
</protein>
<feature type="compositionally biased region" description="Low complexity" evidence="1">
    <location>
        <begin position="559"/>
        <end position="582"/>
    </location>
</feature>
<evidence type="ECO:0000313" key="3">
    <source>
        <dbReference type="Proteomes" id="UP000051952"/>
    </source>
</evidence>
<feature type="region of interest" description="Disordered" evidence="1">
    <location>
        <begin position="549"/>
        <end position="588"/>
    </location>
</feature>